<dbReference type="EMBL" id="BK015217">
    <property type="protein sequence ID" value="DAD96490.1"/>
    <property type="molecule type" value="Genomic_DNA"/>
</dbReference>
<protein>
    <submittedName>
        <fullName evidence="1">Uncharacterized protein</fullName>
    </submittedName>
</protein>
<reference evidence="1" key="1">
    <citation type="journal article" date="2021" name="Proc. Natl. Acad. Sci. U.S.A.">
        <title>A Catalog of Tens of Thousands of Viruses from Human Metagenomes Reveals Hidden Associations with Chronic Diseases.</title>
        <authorList>
            <person name="Tisza M.J."/>
            <person name="Buck C.B."/>
        </authorList>
    </citation>
    <scope>NUCLEOTIDE SEQUENCE</scope>
    <source>
        <strain evidence="1">Ctj3P51</strain>
    </source>
</reference>
<evidence type="ECO:0000313" key="1">
    <source>
        <dbReference type="EMBL" id="DAD96490.1"/>
    </source>
</evidence>
<accession>A0A8S5NQD7</accession>
<sequence length="30" mass="3296">MSVLEAHYQQGKSAGANPVFTARCHVCCWT</sequence>
<name>A0A8S5NQD7_9CAUD</name>
<organism evidence="1">
    <name type="scientific">Myoviridae sp. ctj3P51</name>
    <dbReference type="NCBI Taxonomy" id="2826687"/>
    <lineage>
        <taxon>Viruses</taxon>
        <taxon>Duplodnaviria</taxon>
        <taxon>Heunggongvirae</taxon>
        <taxon>Uroviricota</taxon>
        <taxon>Caudoviricetes</taxon>
    </lineage>
</organism>
<proteinExistence type="predicted"/>